<evidence type="ECO:0000313" key="4">
    <source>
        <dbReference type="Proteomes" id="UP000094236"/>
    </source>
</evidence>
<dbReference type="GO" id="GO:0000390">
    <property type="term" value="P:spliceosomal complex disassembly"/>
    <property type="evidence" value="ECO:0007669"/>
    <property type="project" value="InterPro"/>
</dbReference>
<dbReference type="EMBL" id="KV454013">
    <property type="protein sequence ID" value="ODV95881.1"/>
    <property type="molecule type" value="Genomic_DNA"/>
</dbReference>
<dbReference type="AlphaFoldDB" id="A0A1E4TVW8"/>
<keyword evidence="1" id="KW-0175">Coiled coil</keyword>
<dbReference type="Pfam" id="PF15458">
    <property type="entry name" value="NTR2"/>
    <property type="match status" value="1"/>
</dbReference>
<gene>
    <name evidence="3" type="ORF">PACTADRAFT_16070</name>
</gene>
<keyword evidence="4" id="KW-1185">Reference proteome</keyword>
<dbReference type="GO" id="GO:0071008">
    <property type="term" value="C:U2-type post-mRNA release spliceosomal complex"/>
    <property type="evidence" value="ECO:0007669"/>
    <property type="project" value="InterPro"/>
</dbReference>
<accession>A0A1E4TVW8</accession>
<dbReference type="InterPro" id="IPR028211">
    <property type="entry name" value="Ntr2"/>
</dbReference>
<feature type="region of interest" description="Disordered" evidence="2">
    <location>
        <begin position="82"/>
        <end position="114"/>
    </location>
</feature>
<evidence type="ECO:0000313" key="3">
    <source>
        <dbReference type="EMBL" id="ODV95881.1"/>
    </source>
</evidence>
<dbReference type="Proteomes" id="UP000094236">
    <property type="component" value="Unassembled WGS sequence"/>
</dbReference>
<reference evidence="4" key="1">
    <citation type="submission" date="2016-05" db="EMBL/GenBank/DDBJ databases">
        <title>Comparative genomics of biotechnologically important yeasts.</title>
        <authorList>
            <consortium name="DOE Joint Genome Institute"/>
            <person name="Riley R."/>
            <person name="Haridas S."/>
            <person name="Wolfe K.H."/>
            <person name="Lopes M.R."/>
            <person name="Hittinger C.T."/>
            <person name="Goker M."/>
            <person name="Salamov A."/>
            <person name="Wisecaver J."/>
            <person name="Long T.M."/>
            <person name="Aerts A.L."/>
            <person name="Barry K."/>
            <person name="Choi C."/>
            <person name="Clum A."/>
            <person name="Coughlan A.Y."/>
            <person name="Deshpande S."/>
            <person name="Douglass A.P."/>
            <person name="Hanson S.J."/>
            <person name="Klenk H.-P."/>
            <person name="Labutti K."/>
            <person name="Lapidus A."/>
            <person name="Lindquist E."/>
            <person name="Lipzen A."/>
            <person name="Meier-Kolthoff J.P."/>
            <person name="Ohm R.A."/>
            <person name="Otillar R.P."/>
            <person name="Pangilinan J."/>
            <person name="Peng Y."/>
            <person name="Rokas A."/>
            <person name="Rosa C.A."/>
            <person name="Scheuner C."/>
            <person name="Sibirny A.A."/>
            <person name="Slot J.C."/>
            <person name="Stielow J.B."/>
            <person name="Sun H."/>
            <person name="Kurtzman C.P."/>
            <person name="Blackwell M."/>
            <person name="Grigoriev I.V."/>
            <person name="Jeffries T.W."/>
        </authorList>
    </citation>
    <scope>NUCLEOTIDE SEQUENCE [LARGE SCALE GENOMIC DNA]</scope>
    <source>
        <strain evidence="4">NRRL Y-2460</strain>
    </source>
</reference>
<evidence type="ECO:0000256" key="2">
    <source>
        <dbReference type="SAM" id="MobiDB-lite"/>
    </source>
</evidence>
<evidence type="ECO:0000256" key="1">
    <source>
        <dbReference type="SAM" id="Coils"/>
    </source>
</evidence>
<protein>
    <submittedName>
        <fullName evidence="3">Uncharacterized protein</fullName>
    </submittedName>
</protein>
<feature type="coiled-coil region" evidence="1">
    <location>
        <begin position="327"/>
        <end position="382"/>
    </location>
</feature>
<sequence>MSFRKQKPRIILEEEEGEAEVEEDVPSVQFKKKRFSTVNQKRKNLKLTSFKDYFEGGKDDEADEIADLKIRPKIQGKFKKSVKFTGDKTPPDLMDIDNDNDPNETENNHDNQENNNYTQEYLEELKAQNNIVSRNPDFEKEETVEIENEGPTKVPYKIIESLSSSSSPVAQNQNKTIIPDALMIKELKERATRDEIQELNMKHEDFISIEDYDEEFEYKNKQNLNTGRNINDRNTDFEVDLHENFADDRLPLTKNEFELQQKSNREKIEDAIREAQEVAEDNDDDNNLEDQEWEKTQLRQGKLLSVESNANLHPISGETKLPKLKEIISIDNQLQNLKEKLQNFKNVKEVNEERLKEAMAEKANLETQKKNLSQSLDTLAQQLKTIK</sequence>
<feature type="compositionally biased region" description="Acidic residues" evidence="2">
    <location>
        <begin position="94"/>
        <end position="104"/>
    </location>
</feature>
<proteinExistence type="predicted"/>
<organism evidence="3 4">
    <name type="scientific">Pachysolen tannophilus NRRL Y-2460</name>
    <dbReference type="NCBI Taxonomy" id="669874"/>
    <lineage>
        <taxon>Eukaryota</taxon>
        <taxon>Fungi</taxon>
        <taxon>Dikarya</taxon>
        <taxon>Ascomycota</taxon>
        <taxon>Saccharomycotina</taxon>
        <taxon>Pichiomycetes</taxon>
        <taxon>Pachysolenaceae</taxon>
        <taxon>Pachysolen</taxon>
    </lineage>
</organism>
<name>A0A1E4TVW8_PACTA</name>